<evidence type="ECO:0008006" key="4">
    <source>
        <dbReference type="Google" id="ProtNLM"/>
    </source>
</evidence>
<dbReference type="OrthoDB" id="7362854at2"/>
<protein>
    <recommendedName>
        <fullName evidence="4">DUF465 domain-containing protein</fullName>
    </recommendedName>
</protein>
<dbReference type="InterPro" id="IPR038444">
    <property type="entry name" value="DUF465_sf"/>
</dbReference>
<evidence type="ECO:0000313" key="3">
    <source>
        <dbReference type="Proteomes" id="UP000198926"/>
    </source>
</evidence>
<accession>A0A1I6N2I6</accession>
<sequence length="55" mass="6386">MSLSSHLQELKKKHQHLSEHVESLQRSPASDDLELAKLKKQKLMLKEEITRLSAH</sequence>
<dbReference type="InterPro" id="IPR007420">
    <property type="entry name" value="DUF465"/>
</dbReference>
<dbReference type="RefSeq" id="WP_090210548.1">
    <property type="nucleotide sequence ID" value="NZ_FOZM01000004.1"/>
</dbReference>
<organism evidence="2 3">
    <name type="scientific">Yoonia litorea</name>
    <dbReference type="NCBI Taxonomy" id="1123755"/>
    <lineage>
        <taxon>Bacteria</taxon>
        <taxon>Pseudomonadati</taxon>
        <taxon>Pseudomonadota</taxon>
        <taxon>Alphaproteobacteria</taxon>
        <taxon>Rhodobacterales</taxon>
        <taxon>Paracoccaceae</taxon>
        <taxon>Yoonia</taxon>
    </lineage>
</organism>
<dbReference type="Gene3D" id="6.10.280.50">
    <property type="match status" value="1"/>
</dbReference>
<proteinExistence type="predicted"/>
<gene>
    <name evidence="2" type="ORF">SAMN05444714_3184</name>
</gene>
<name>A0A1I6N2I6_9RHOB</name>
<dbReference type="Proteomes" id="UP000198926">
    <property type="component" value="Unassembled WGS sequence"/>
</dbReference>
<reference evidence="2 3" key="1">
    <citation type="submission" date="2016-10" db="EMBL/GenBank/DDBJ databases">
        <authorList>
            <person name="de Groot N.N."/>
        </authorList>
    </citation>
    <scope>NUCLEOTIDE SEQUENCE [LARGE SCALE GENOMIC DNA]</scope>
    <source>
        <strain evidence="2 3">DSM 29433</strain>
    </source>
</reference>
<keyword evidence="3" id="KW-1185">Reference proteome</keyword>
<feature type="region of interest" description="Disordered" evidence="1">
    <location>
        <begin position="1"/>
        <end position="31"/>
    </location>
</feature>
<dbReference type="Pfam" id="PF04325">
    <property type="entry name" value="DUF465"/>
    <property type="match status" value="1"/>
</dbReference>
<dbReference type="STRING" id="1123755.SAMN05444714_3184"/>
<evidence type="ECO:0000313" key="2">
    <source>
        <dbReference type="EMBL" id="SFS22185.1"/>
    </source>
</evidence>
<evidence type="ECO:0000256" key="1">
    <source>
        <dbReference type="SAM" id="MobiDB-lite"/>
    </source>
</evidence>
<dbReference type="AlphaFoldDB" id="A0A1I6N2I6"/>
<dbReference type="EMBL" id="FOZM01000004">
    <property type="protein sequence ID" value="SFS22185.1"/>
    <property type="molecule type" value="Genomic_DNA"/>
</dbReference>